<keyword evidence="2" id="KW-1185">Reference proteome</keyword>
<gene>
    <name evidence="1" type="ORF">AVEN_145009_1</name>
</gene>
<proteinExistence type="predicted"/>
<sequence>MNCKGRCSYVMYRHLSDVFNSRHKQSTSKKRSHPLKESLYTINEKQGLPFIGSLNNKETKKLQKRKKRKQQDLVQETVSVDNDTCKIKIPRKSLNERRDEIDLSSSPSASQMRSKLTSTALVSDRFGVSDRATDVIVSSVLYDLGMISEKDTSIINRENNIRREEQKTR</sequence>
<dbReference type="Proteomes" id="UP000499080">
    <property type="component" value="Unassembled WGS sequence"/>
</dbReference>
<evidence type="ECO:0000313" key="2">
    <source>
        <dbReference type="Proteomes" id="UP000499080"/>
    </source>
</evidence>
<dbReference type="OrthoDB" id="6778712at2759"/>
<name>A0A4Y2SGG2_ARAVE</name>
<organism evidence="1 2">
    <name type="scientific">Araneus ventricosus</name>
    <name type="common">Orbweaver spider</name>
    <name type="synonym">Epeira ventricosa</name>
    <dbReference type="NCBI Taxonomy" id="182803"/>
    <lineage>
        <taxon>Eukaryota</taxon>
        <taxon>Metazoa</taxon>
        <taxon>Ecdysozoa</taxon>
        <taxon>Arthropoda</taxon>
        <taxon>Chelicerata</taxon>
        <taxon>Arachnida</taxon>
        <taxon>Araneae</taxon>
        <taxon>Araneomorphae</taxon>
        <taxon>Entelegynae</taxon>
        <taxon>Araneoidea</taxon>
        <taxon>Araneidae</taxon>
        <taxon>Araneus</taxon>
    </lineage>
</organism>
<dbReference type="EMBL" id="BGPR01021692">
    <property type="protein sequence ID" value="GBN87207.1"/>
    <property type="molecule type" value="Genomic_DNA"/>
</dbReference>
<dbReference type="AlphaFoldDB" id="A0A4Y2SGG2"/>
<comment type="caution">
    <text evidence="1">The sequence shown here is derived from an EMBL/GenBank/DDBJ whole genome shotgun (WGS) entry which is preliminary data.</text>
</comment>
<reference evidence="1 2" key="1">
    <citation type="journal article" date="2019" name="Sci. Rep.">
        <title>Orb-weaving spider Araneus ventricosus genome elucidates the spidroin gene catalogue.</title>
        <authorList>
            <person name="Kono N."/>
            <person name="Nakamura H."/>
            <person name="Ohtoshi R."/>
            <person name="Moran D.A.P."/>
            <person name="Shinohara A."/>
            <person name="Yoshida Y."/>
            <person name="Fujiwara M."/>
            <person name="Mori M."/>
            <person name="Tomita M."/>
            <person name="Arakawa K."/>
        </authorList>
    </citation>
    <scope>NUCLEOTIDE SEQUENCE [LARGE SCALE GENOMIC DNA]</scope>
</reference>
<accession>A0A4Y2SGG2</accession>
<evidence type="ECO:0000313" key="1">
    <source>
        <dbReference type="EMBL" id="GBN87207.1"/>
    </source>
</evidence>
<protein>
    <submittedName>
        <fullName evidence="1">Uncharacterized protein</fullName>
    </submittedName>
</protein>